<feature type="compositionally biased region" description="Basic and acidic residues" evidence="2">
    <location>
        <begin position="1"/>
        <end position="24"/>
    </location>
</feature>
<reference evidence="3" key="1">
    <citation type="journal article" date="2019" name="Sci. Rep.">
        <title>Draft genome of Tanacetum cinerariifolium, the natural source of mosquito coil.</title>
        <authorList>
            <person name="Yamashiro T."/>
            <person name="Shiraishi A."/>
            <person name="Satake H."/>
            <person name="Nakayama K."/>
        </authorList>
    </citation>
    <scope>NUCLEOTIDE SEQUENCE</scope>
</reference>
<name>A0A699RSJ2_TANCI</name>
<feature type="non-terminal residue" evidence="3">
    <location>
        <position position="1"/>
    </location>
</feature>
<dbReference type="AlphaFoldDB" id="A0A699RSJ2"/>
<evidence type="ECO:0000256" key="1">
    <source>
        <dbReference type="SAM" id="Coils"/>
    </source>
</evidence>
<evidence type="ECO:0000313" key="3">
    <source>
        <dbReference type="EMBL" id="GFC88636.1"/>
    </source>
</evidence>
<dbReference type="EMBL" id="BKCJ011116620">
    <property type="protein sequence ID" value="GFC88636.1"/>
    <property type="molecule type" value="Genomic_DNA"/>
</dbReference>
<feature type="coiled-coil region" evidence="1">
    <location>
        <begin position="112"/>
        <end position="139"/>
    </location>
</feature>
<gene>
    <name evidence="3" type="ORF">Tci_860606</name>
</gene>
<protein>
    <submittedName>
        <fullName evidence="3">Uncharacterized protein</fullName>
    </submittedName>
</protein>
<organism evidence="3">
    <name type="scientific">Tanacetum cinerariifolium</name>
    <name type="common">Dalmatian daisy</name>
    <name type="synonym">Chrysanthemum cinerariifolium</name>
    <dbReference type="NCBI Taxonomy" id="118510"/>
    <lineage>
        <taxon>Eukaryota</taxon>
        <taxon>Viridiplantae</taxon>
        <taxon>Streptophyta</taxon>
        <taxon>Embryophyta</taxon>
        <taxon>Tracheophyta</taxon>
        <taxon>Spermatophyta</taxon>
        <taxon>Magnoliopsida</taxon>
        <taxon>eudicotyledons</taxon>
        <taxon>Gunneridae</taxon>
        <taxon>Pentapetalae</taxon>
        <taxon>asterids</taxon>
        <taxon>campanulids</taxon>
        <taxon>Asterales</taxon>
        <taxon>Asteraceae</taxon>
        <taxon>Asteroideae</taxon>
        <taxon>Anthemideae</taxon>
        <taxon>Anthemidinae</taxon>
        <taxon>Tanacetum</taxon>
    </lineage>
</organism>
<sequence length="143" mass="16397">KEHFARECRSPKDSRRNGAAEPHRRNVPVETSTSNALVAQCEGVGSYDWSFHAEEEPANYALMAFSSSSSSYDNEVVSCSKACLESVEDRLLVYKQNEYVFEDDIKLLKLKVQLRDNALVSLRQTLEKAEQERDDLKLKFEKF</sequence>
<proteinExistence type="predicted"/>
<evidence type="ECO:0000256" key="2">
    <source>
        <dbReference type="SAM" id="MobiDB-lite"/>
    </source>
</evidence>
<keyword evidence="1" id="KW-0175">Coiled coil</keyword>
<comment type="caution">
    <text evidence="3">The sequence shown here is derived from an EMBL/GenBank/DDBJ whole genome shotgun (WGS) entry which is preliminary data.</text>
</comment>
<accession>A0A699RSJ2</accession>
<feature type="region of interest" description="Disordered" evidence="2">
    <location>
        <begin position="1"/>
        <end position="32"/>
    </location>
</feature>